<name>A0ABP0G5P1_CLALP</name>
<feature type="chain" id="PRO_5046295252" evidence="2">
    <location>
        <begin position="19"/>
        <end position="393"/>
    </location>
</feature>
<accession>A0ABP0G5P1</accession>
<feature type="region of interest" description="Disordered" evidence="1">
    <location>
        <begin position="250"/>
        <end position="300"/>
    </location>
</feature>
<evidence type="ECO:0000313" key="4">
    <source>
        <dbReference type="Proteomes" id="UP001642483"/>
    </source>
</evidence>
<sequence length="393" mass="43215">MKILVTFALLGLIGYARCHSWIACSDYCEKNGADWDPNCCRGFPRTANQFAQKNSFGQDRGYDFQPSANGPGCRNTYAQGGYSSQYPKAIYYEGQQVILAHPMKNHGADAACTNIHIPDNGNKIYRGLKDTDRDRSFSYYRQIEVADLGVSPVGSANTQSSKYPKLGYQNAPNFCKDTDKSMGTYSFNLPSDVTAGEYTFMWRWSFNGPSNNYATCFDVIVVRTKVERDNMLRQANPSVNLEVACGGTTSNGGQGTSVGCNGSPTPSTTPPTTTRSTTTRRTTTPRTTTTTTAGPPGTSRRVPVMAAQLTGDFDLGTPANRVSKRYVTVYFDCPATAQFVNARLVSNPDKFQYDLVQEQSEHIASRKIIYYVTYDEACNIGSNPPIATIMDEQ</sequence>
<gene>
    <name evidence="3" type="ORF">CVLEPA_LOCUS18835</name>
</gene>
<reference evidence="3 4" key="1">
    <citation type="submission" date="2024-02" db="EMBL/GenBank/DDBJ databases">
        <authorList>
            <person name="Daric V."/>
            <person name="Darras S."/>
        </authorList>
    </citation>
    <scope>NUCLEOTIDE SEQUENCE [LARGE SCALE GENOMIC DNA]</scope>
</reference>
<organism evidence="3 4">
    <name type="scientific">Clavelina lepadiformis</name>
    <name type="common">Light-bulb sea squirt</name>
    <name type="synonym">Ascidia lepadiformis</name>
    <dbReference type="NCBI Taxonomy" id="159417"/>
    <lineage>
        <taxon>Eukaryota</taxon>
        <taxon>Metazoa</taxon>
        <taxon>Chordata</taxon>
        <taxon>Tunicata</taxon>
        <taxon>Ascidiacea</taxon>
        <taxon>Aplousobranchia</taxon>
        <taxon>Clavelinidae</taxon>
        <taxon>Clavelina</taxon>
    </lineage>
</organism>
<dbReference type="Proteomes" id="UP001642483">
    <property type="component" value="Unassembled WGS sequence"/>
</dbReference>
<keyword evidence="4" id="KW-1185">Reference proteome</keyword>
<proteinExistence type="predicted"/>
<comment type="caution">
    <text evidence="3">The sequence shown here is derived from an EMBL/GenBank/DDBJ whole genome shotgun (WGS) entry which is preliminary data.</text>
</comment>
<dbReference type="EMBL" id="CAWYQH010000103">
    <property type="protein sequence ID" value="CAK8686803.1"/>
    <property type="molecule type" value="Genomic_DNA"/>
</dbReference>
<feature type="signal peptide" evidence="2">
    <location>
        <begin position="1"/>
        <end position="18"/>
    </location>
</feature>
<dbReference type="PANTHER" id="PTHR35559:SF1">
    <property type="entry name" value="CHITIN-BINDING TYPE-4 DOMAIN-CONTAINING PROTEIN"/>
    <property type="match status" value="1"/>
</dbReference>
<feature type="compositionally biased region" description="Low complexity" evidence="1">
    <location>
        <begin position="257"/>
        <end position="300"/>
    </location>
</feature>
<dbReference type="PANTHER" id="PTHR35559">
    <property type="entry name" value="CHITIN-BINDING TYPE-4 DOMAIN-CONTAINING PROTEIN"/>
    <property type="match status" value="1"/>
</dbReference>
<evidence type="ECO:0000313" key="3">
    <source>
        <dbReference type="EMBL" id="CAK8686803.1"/>
    </source>
</evidence>
<evidence type="ECO:0000256" key="2">
    <source>
        <dbReference type="SAM" id="SignalP"/>
    </source>
</evidence>
<protein>
    <submittedName>
        <fullName evidence="3">Uncharacterized protein</fullName>
    </submittedName>
</protein>
<dbReference type="Gene3D" id="2.70.50.70">
    <property type="match status" value="1"/>
</dbReference>
<evidence type="ECO:0000256" key="1">
    <source>
        <dbReference type="SAM" id="MobiDB-lite"/>
    </source>
</evidence>
<keyword evidence="2" id="KW-0732">Signal</keyword>